<feature type="region of interest" description="Disordered" evidence="13">
    <location>
        <begin position="879"/>
        <end position="901"/>
    </location>
</feature>
<feature type="region of interest" description="Disordered" evidence="13">
    <location>
        <begin position="81"/>
        <end position="103"/>
    </location>
</feature>
<dbReference type="Pfam" id="PF13639">
    <property type="entry name" value="zf-RING_2"/>
    <property type="match status" value="1"/>
</dbReference>
<dbReference type="SUPFAM" id="SSF47396">
    <property type="entry name" value="Transcription factor IIA (TFIIA), alpha-helical domain"/>
    <property type="match status" value="1"/>
</dbReference>
<dbReference type="PROSITE" id="PS50089">
    <property type="entry name" value="ZF_RING_2"/>
    <property type="match status" value="1"/>
</dbReference>
<evidence type="ECO:0000256" key="11">
    <source>
        <dbReference type="ARBA" id="ARBA00023242"/>
    </source>
</evidence>
<comment type="subcellular location">
    <subcellularLocation>
        <location evidence="2">Nucleus</location>
    </subcellularLocation>
</comment>
<evidence type="ECO:0000313" key="15">
    <source>
        <dbReference type="EMBL" id="KAG6501660.1"/>
    </source>
</evidence>
<dbReference type="EMBL" id="JACMSC010000011">
    <property type="protein sequence ID" value="KAG6501660.1"/>
    <property type="molecule type" value="Genomic_DNA"/>
</dbReference>
<dbReference type="Gene3D" id="3.30.40.10">
    <property type="entry name" value="Zinc/RING finger domain, C3HC4 (zinc finger)"/>
    <property type="match status" value="1"/>
</dbReference>
<comment type="similarity">
    <text evidence="3">Belongs to the TFIIA subunit 1 family.</text>
</comment>
<gene>
    <name evidence="15" type="ORF">ZIOFF_041543</name>
</gene>
<evidence type="ECO:0000313" key="16">
    <source>
        <dbReference type="Proteomes" id="UP000734854"/>
    </source>
</evidence>
<dbReference type="GO" id="GO:0061630">
    <property type="term" value="F:ubiquitin protein ligase activity"/>
    <property type="evidence" value="ECO:0007669"/>
    <property type="project" value="UniProtKB-EC"/>
</dbReference>
<feature type="compositionally biased region" description="Low complexity" evidence="13">
    <location>
        <begin position="90"/>
        <end position="103"/>
    </location>
</feature>
<evidence type="ECO:0000256" key="3">
    <source>
        <dbReference type="ARBA" id="ARBA00010059"/>
    </source>
</evidence>
<evidence type="ECO:0000256" key="5">
    <source>
        <dbReference type="ARBA" id="ARBA00022679"/>
    </source>
</evidence>
<evidence type="ECO:0000256" key="13">
    <source>
        <dbReference type="SAM" id="MobiDB-lite"/>
    </source>
</evidence>
<dbReference type="GO" id="GO:0008270">
    <property type="term" value="F:zinc ion binding"/>
    <property type="evidence" value="ECO:0007669"/>
    <property type="project" value="UniProtKB-KW"/>
</dbReference>
<evidence type="ECO:0000256" key="6">
    <source>
        <dbReference type="ARBA" id="ARBA00022723"/>
    </source>
</evidence>
<feature type="compositionally biased region" description="Polar residues" evidence="13">
    <location>
        <begin position="333"/>
        <end position="348"/>
    </location>
</feature>
<evidence type="ECO:0000256" key="9">
    <source>
        <dbReference type="ARBA" id="ARBA00022833"/>
    </source>
</evidence>
<dbReference type="InterPro" id="IPR029058">
    <property type="entry name" value="AB_hydrolase_fold"/>
</dbReference>
<dbReference type="SUPFAM" id="SSF53474">
    <property type="entry name" value="alpha/beta-Hydrolases"/>
    <property type="match status" value="1"/>
</dbReference>
<protein>
    <recommendedName>
        <fullName evidence="4">RING-type E3 ubiquitin transferase</fullName>
        <ecNumber evidence="4">2.3.2.27</ecNumber>
    </recommendedName>
</protein>
<feature type="region of interest" description="Disordered" evidence="13">
    <location>
        <begin position="328"/>
        <end position="373"/>
    </location>
</feature>
<keyword evidence="16" id="KW-1185">Reference proteome</keyword>
<dbReference type="EC" id="2.3.2.27" evidence="4"/>
<feature type="compositionally biased region" description="Low complexity" evidence="13">
    <location>
        <begin position="616"/>
        <end position="631"/>
    </location>
</feature>
<keyword evidence="8" id="KW-0833">Ubl conjugation pathway</keyword>
<evidence type="ECO:0000256" key="10">
    <source>
        <dbReference type="ARBA" id="ARBA00023163"/>
    </source>
</evidence>
<keyword evidence="6" id="KW-0479">Metal-binding</keyword>
<evidence type="ECO:0000256" key="8">
    <source>
        <dbReference type="ARBA" id="ARBA00022786"/>
    </source>
</evidence>
<feature type="region of interest" description="Disordered" evidence="13">
    <location>
        <begin position="608"/>
        <end position="652"/>
    </location>
</feature>
<dbReference type="Gene3D" id="1.10.287.100">
    <property type="match status" value="1"/>
</dbReference>
<dbReference type="CDD" id="cd16667">
    <property type="entry name" value="RING-H2_RNF126-like"/>
    <property type="match status" value="1"/>
</dbReference>
<keyword evidence="10" id="KW-0804">Transcription</keyword>
<keyword evidence="7 12" id="KW-0863">Zinc-finger</keyword>
<dbReference type="GO" id="GO:0005672">
    <property type="term" value="C:transcription factor TFIIA complex"/>
    <property type="evidence" value="ECO:0007669"/>
    <property type="project" value="InterPro"/>
</dbReference>
<dbReference type="SMART" id="SM01371">
    <property type="entry name" value="TFIIA"/>
    <property type="match status" value="1"/>
</dbReference>
<evidence type="ECO:0000256" key="12">
    <source>
        <dbReference type="PROSITE-ProRule" id="PRU00175"/>
    </source>
</evidence>
<dbReference type="InterPro" id="IPR009088">
    <property type="entry name" value="TFIIA_b-brl"/>
</dbReference>
<evidence type="ECO:0000256" key="7">
    <source>
        <dbReference type="ARBA" id="ARBA00022771"/>
    </source>
</evidence>
<evidence type="ECO:0000256" key="2">
    <source>
        <dbReference type="ARBA" id="ARBA00004123"/>
    </source>
</evidence>
<dbReference type="InterPro" id="IPR004855">
    <property type="entry name" value="TFIIA_asu/bsu"/>
</dbReference>
<dbReference type="Pfam" id="PF06547">
    <property type="entry name" value="DUF1117"/>
    <property type="match status" value="1"/>
</dbReference>
<dbReference type="InterPro" id="IPR010543">
    <property type="entry name" value="DUF1117"/>
</dbReference>
<dbReference type="AlphaFoldDB" id="A0A8J5G6S7"/>
<sequence length="1036" mass="113276">MGVQDEKRRTEMLAERKFDEKCADIFFTSDDVSVCFGFGFPASGGHLTTAYFGLSPQCGDLRRLDLLLHYAVRGLSHSRRQLAPVRDRPSSVSSPPASPLSLLPHRSRTIPSARISAPPFRDSSIGGRGDPSLEMATNVSAVYIQVVDDVISKIRDEFINFGAGESALAELQAVIPSSLGVWAEILPSTSDLSCMWEMKMMQAGAISGNIERPAPQKNVAPTPVHDLNVPYEGPIEEYETPTADMLFPPTPIQTPLPGTDSGMYNIPTGPSDYAPSPIADIRNSLDLKTGRPSPYMLHCLLGQQPPSPWMNQRPLGVDVNVAYVDGRQETDRGSSQQAMTQDFFMNSSGKRKRDDYPSRLNPGGYLPQQDGSGDITIELPQGKIFGHLEIAIRVAASHFDKVNVVNQLHKGSPKHGQGSGTSKVIPDRGRPALLPQSDGVQDDYDDLFPFQGVATEDYNTPGDHGNAISNVTRTKSRWKCTLKDGIMHLNNRDILFNKIRLHVVGLDVHDGLFLNSTENLSTHIDTSFFLSQANDVVQEEREYHDGHASNQLFFSGRKFGSLFVMPSSMATALSYWCYRCSRLVRVWPEGAIVCPDCDGGFLEEVGASPPPRRRFPPGSDGPSAAAAPRSRPSADLRFRRNRRGASGDRSPFNPVIVLRGSSGGGERDVDGAAAGGFELYYDEGTGSGLRPLPESISDFLMGSGFDRLLEQLAHLEINGVGRIRGNEHPPASKAAIESMPTVEIVKGHIDIDCHCAICMDAFELGTEAREMPCKHIYHQDCILPWLSLRNSCPVCRSEMPAEVPGQATTGPAALDNEHTDAAASPAASGNEEETVGLTIWRLPGGGFAVGRFAGSRRTTEEREFPAVYTEMDGGFNNNGAPRRVSWTSGGRRSRERGGIGGDDANDIQRRWTLKSCELWNSFNTIVLPLGSSREPRSCKGIIRMQVKANKIQIHLAEKREGLLVLLLHVFLKHWYSWPDQILGFAARGFPALAPYLRDYSDSFASSLPPPTPSSMKSTFLESAPLFQSSKSIALID</sequence>
<dbReference type="SUPFAM" id="SSF50784">
    <property type="entry name" value="Transcription factor IIA (TFIIA), beta-barrel domain"/>
    <property type="match status" value="1"/>
</dbReference>
<accession>A0A8J5G6S7</accession>
<dbReference type="InterPro" id="IPR001841">
    <property type="entry name" value="Znf_RING"/>
</dbReference>
<name>A0A8J5G6S7_ZINOF</name>
<dbReference type="SUPFAM" id="SSF57850">
    <property type="entry name" value="RING/U-box"/>
    <property type="match status" value="1"/>
</dbReference>
<comment type="catalytic activity">
    <reaction evidence="1">
        <text>S-ubiquitinyl-[E2 ubiquitin-conjugating enzyme]-L-cysteine + [acceptor protein]-L-lysine = [E2 ubiquitin-conjugating enzyme]-L-cysteine + N(6)-ubiquitinyl-[acceptor protein]-L-lysine.</text>
        <dbReference type="EC" id="2.3.2.27"/>
    </reaction>
</comment>
<dbReference type="FunFam" id="3.30.40.10:FF:000022">
    <property type="entry name" value="E3 ubiquitin-protein ligase RING1-like"/>
    <property type="match status" value="1"/>
</dbReference>
<dbReference type="PANTHER" id="PTHR12694">
    <property type="entry name" value="TRANSCRIPTION INITIATION FACTOR IIA SUBUNIT 1"/>
    <property type="match status" value="1"/>
</dbReference>
<dbReference type="Gene3D" id="2.30.18.10">
    <property type="entry name" value="Transcription factor IIA (TFIIA), beta-barrel domain"/>
    <property type="match status" value="1"/>
</dbReference>
<dbReference type="InterPro" id="IPR013083">
    <property type="entry name" value="Znf_RING/FYVE/PHD"/>
</dbReference>
<evidence type="ECO:0000259" key="14">
    <source>
        <dbReference type="PROSITE" id="PS50089"/>
    </source>
</evidence>
<dbReference type="SMART" id="SM00184">
    <property type="entry name" value="RING"/>
    <property type="match status" value="1"/>
</dbReference>
<dbReference type="Pfam" id="PF14369">
    <property type="entry name" value="Zn_ribbon_19"/>
    <property type="match status" value="1"/>
</dbReference>
<dbReference type="PANTHER" id="PTHR12694:SF8">
    <property type="entry name" value="TRANSCRIPTION INITIATION FACTOR IIA SUBUNIT 1"/>
    <property type="match status" value="1"/>
</dbReference>
<dbReference type="Gene3D" id="3.40.50.1820">
    <property type="entry name" value="alpha/beta hydrolase"/>
    <property type="match status" value="1"/>
</dbReference>
<keyword evidence="5" id="KW-0808">Transferase</keyword>
<evidence type="ECO:0000256" key="1">
    <source>
        <dbReference type="ARBA" id="ARBA00000900"/>
    </source>
</evidence>
<evidence type="ECO:0000256" key="4">
    <source>
        <dbReference type="ARBA" id="ARBA00012483"/>
    </source>
</evidence>
<dbReference type="Pfam" id="PF03153">
    <property type="entry name" value="TFIIA"/>
    <property type="match status" value="1"/>
</dbReference>
<reference evidence="15 16" key="1">
    <citation type="submission" date="2020-08" db="EMBL/GenBank/DDBJ databases">
        <title>Plant Genome Project.</title>
        <authorList>
            <person name="Zhang R.-G."/>
        </authorList>
    </citation>
    <scope>NUCLEOTIDE SEQUENCE [LARGE SCALE GENOMIC DNA]</scope>
    <source>
        <tissue evidence="15">Rhizome</tissue>
    </source>
</reference>
<feature type="domain" description="RING-type" evidence="14">
    <location>
        <begin position="755"/>
        <end position="796"/>
    </location>
</feature>
<keyword evidence="11" id="KW-0539">Nucleus</keyword>
<dbReference type="InterPro" id="IPR039525">
    <property type="entry name" value="RNF126-like_zinc-ribbon"/>
</dbReference>
<dbReference type="Proteomes" id="UP000734854">
    <property type="component" value="Unassembled WGS sequence"/>
</dbReference>
<comment type="caution">
    <text evidence="15">The sequence shown here is derived from an EMBL/GenBank/DDBJ whole genome shotgun (WGS) entry which is preliminary data.</text>
</comment>
<proteinExistence type="inferred from homology"/>
<keyword evidence="9" id="KW-0862">Zinc</keyword>
<organism evidence="15 16">
    <name type="scientific">Zingiber officinale</name>
    <name type="common">Ginger</name>
    <name type="synonym">Amomum zingiber</name>
    <dbReference type="NCBI Taxonomy" id="94328"/>
    <lineage>
        <taxon>Eukaryota</taxon>
        <taxon>Viridiplantae</taxon>
        <taxon>Streptophyta</taxon>
        <taxon>Embryophyta</taxon>
        <taxon>Tracheophyta</taxon>
        <taxon>Spermatophyta</taxon>
        <taxon>Magnoliopsida</taxon>
        <taxon>Liliopsida</taxon>
        <taxon>Zingiberales</taxon>
        <taxon>Zingiberaceae</taxon>
        <taxon>Zingiber</taxon>
    </lineage>
</organism>
<dbReference type="GO" id="GO:0006367">
    <property type="term" value="P:transcription initiation at RNA polymerase II promoter"/>
    <property type="evidence" value="ECO:0007669"/>
    <property type="project" value="InterPro"/>
</dbReference>